<dbReference type="Proteomes" id="UP000216339">
    <property type="component" value="Unassembled WGS sequence"/>
</dbReference>
<dbReference type="EMBL" id="MQWD01000001">
    <property type="protein sequence ID" value="PAP75882.1"/>
    <property type="molecule type" value="Genomic_DNA"/>
</dbReference>
<dbReference type="Gene3D" id="1.10.10.10">
    <property type="entry name" value="Winged helix-like DNA-binding domain superfamily/Winged helix DNA-binding domain"/>
    <property type="match status" value="1"/>
</dbReference>
<dbReference type="InterPro" id="IPR036388">
    <property type="entry name" value="WH-like_DNA-bd_sf"/>
</dbReference>
<organism evidence="5 6">
    <name type="scientific">Rubrivirga marina</name>
    <dbReference type="NCBI Taxonomy" id="1196024"/>
    <lineage>
        <taxon>Bacteria</taxon>
        <taxon>Pseudomonadati</taxon>
        <taxon>Rhodothermota</taxon>
        <taxon>Rhodothermia</taxon>
        <taxon>Rhodothermales</taxon>
        <taxon>Rubricoccaceae</taxon>
        <taxon>Rubrivirga</taxon>
    </lineage>
</organism>
<keyword evidence="2" id="KW-0238">DNA-binding</keyword>
<protein>
    <submittedName>
        <fullName evidence="5">Transcriptional regulator</fullName>
    </submittedName>
</protein>
<dbReference type="AlphaFoldDB" id="A0A271IXG1"/>
<evidence type="ECO:0000313" key="6">
    <source>
        <dbReference type="Proteomes" id="UP000216339"/>
    </source>
</evidence>
<dbReference type="InterPro" id="IPR011991">
    <property type="entry name" value="ArsR-like_HTH"/>
</dbReference>
<dbReference type="PANTHER" id="PTHR33154">
    <property type="entry name" value="TRANSCRIPTIONAL REGULATOR, ARSR FAMILY"/>
    <property type="match status" value="1"/>
</dbReference>
<dbReference type="SMART" id="SM00418">
    <property type="entry name" value="HTH_ARSR"/>
    <property type="match status" value="1"/>
</dbReference>
<dbReference type="PANTHER" id="PTHR33154:SF15">
    <property type="entry name" value="REGULATORY PROTEIN ARSR"/>
    <property type="match status" value="1"/>
</dbReference>
<evidence type="ECO:0000256" key="1">
    <source>
        <dbReference type="ARBA" id="ARBA00023015"/>
    </source>
</evidence>
<sequence>MQAKTDLFPPDLARLAAAAKALGHPARLAILQTLAARGTCVCGELVSELPLAQATVSQHLKALKAAGLVRGEVDGPRSCYCVDADALRTLADGLGAFLDPVLAALPPDDDGADCC</sequence>
<keyword evidence="1" id="KW-0805">Transcription regulation</keyword>
<dbReference type="InterPro" id="IPR001845">
    <property type="entry name" value="HTH_ArsR_DNA-bd_dom"/>
</dbReference>
<dbReference type="PROSITE" id="PS50987">
    <property type="entry name" value="HTH_ARSR_2"/>
    <property type="match status" value="1"/>
</dbReference>
<evidence type="ECO:0000256" key="2">
    <source>
        <dbReference type="ARBA" id="ARBA00023125"/>
    </source>
</evidence>
<name>A0A271IXG1_9BACT</name>
<keyword evidence="3" id="KW-0804">Transcription</keyword>
<reference evidence="5 6" key="1">
    <citation type="submission" date="2016-11" db="EMBL/GenBank/DDBJ databases">
        <title>Study of marine rhodopsin-containing bacteria.</title>
        <authorList>
            <person name="Yoshizawa S."/>
            <person name="Kumagai Y."/>
            <person name="Kogure K."/>
        </authorList>
    </citation>
    <scope>NUCLEOTIDE SEQUENCE [LARGE SCALE GENOMIC DNA]</scope>
    <source>
        <strain evidence="5 6">SAORIC-28</strain>
    </source>
</reference>
<dbReference type="NCBIfam" id="NF033788">
    <property type="entry name" value="HTH_metalloreg"/>
    <property type="match status" value="1"/>
</dbReference>
<gene>
    <name evidence="5" type="ORF">BSZ37_05220</name>
</gene>
<dbReference type="CDD" id="cd00090">
    <property type="entry name" value="HTH_ARSR"/>
    <property type="match status" value="1"/>
</dbReference>
<dbReference type="InterPro" id="IPR051081">
    <property type="entry name" value="HTH_MetalResp_TranReg"/>
</dbReference>
<dbReference type="GO" id="GO:0003700">
    <property type="term" value="F:DNA-binding transcription factor activity"/>
    <property type="evidence" value="ECO:0007669"/>
    <property type="project" value="InterPro"/>
</dbReference>
<dbReference type="GO" id="GO:0003677">
    <property type="term" value="F:DNA binding"/>
    <property type="evidence" value="ECO:0007669"/>
    <property type="project" value="UniProtKB-KW"/>
</dbReference>
<dbReference type="PRINTS" id="PR00778">
    <property type="entry name" value="HTHARSR"/>
</dbReference>
<keyword evidence="6" id="KW-1185">Reference proteome</keyword>
<dbReference type="OrthoDB" id="9800049at2"/>
<proteinExistence type="predicted"/>
<dbReference type="SUPFAM" id="SSF46785">
    <property type="entry name" value="Winged helix' DNA-binding domain"/>
    <property type="match status" value="1"/>
</dbReference>
<evidence type="ECO:0000256" key="3">
    <source>
        <dbReference type="ARBA" id="ARBA00023163"/>
    </source>
</evidence>
<evidence type="ECO:0000259" key="4">
    <source>
        <dbReference type="PROSITE" id="PS50987"/>
    </source>
</evidence>
<evidence type="ECO:0000313" key="5">
    <source>
        <dbReference type="EMBL" id="PAP75882.1"/>
    </source>
</evidence>
<comment type="caution">
    <text evidence="5">The sequence shown here is derived from an EMBL/GenBank/DDBJ whole genome shotgun (WGS) entry which is preliminary data.</text>
</comment>
<accession>A0A271IXG1</accession>
<dbReference type="InterPro" id="IPR036390">
    <property type="entry name" value="WH_DNA-bd_sf"/>
</dbReference>
<dbReference type="RefSeq" id="WP_095509525.1">
    <property type="nucleotide sequence ID" value="NZ_MQWD01000001.1"/>
</dbReference>
<dbReference type="Pfam" id="PF12840">
    <property type="entry name" value="HTH_20"/>
    <property type="match status" value="1"/>
</dbReference>
<feature type="domain" description="HTH arsR-type" evidence="4">
    <location>
        <begin position="7"/>
        <end position="102"/>
    </location>
</feature>